<dbReference type="EMBL" id="FYDG01000036">
    <property type="protein sequence ID" value="SNB84498.1"/>
    <property type="molecule type" value="Genomic_DNA"/>
</dbReference>
<evidence type="ECO:0000256" key="5">
    <source>
        <dbReference type="ARBA" id="ARBA00023163"/>
    </source>
</evidence>
<dbReference type="PROSITE" id="PS50931">
    <property type="entry name" value="HTH_LYSR"/>
    <property type="match status" value="1"/>
</dbReference>
<keyword evidence="2" id="KW-0536">Nodulation</keyword>
<protein>
    <submittedName>
        <fullName evidence="8">DNA-binding transcriptional regulator, LysR family</fullName>
    </submittedName>
</protein>
<dbReference type="Pfam" id="PF00126">
    <property type="entry name" value="HTH_1"/>
    <property type="match status" value="1"/>
</dbReference>
<name>A0A212SFI9_RHOAC</name>
<feature type="region of interest" description="Disordered" evidence="6">
    <location>
        <begin position="318"/>
        <end position="343"/>
    </location>
</feature>
<evidence type="ECO:0000256" key="1">
    <source>
        <dbReference type="ARBA" id="ARBA00009437"/>
    </source>
</evidence>
<dbReference type="CDD" id="cd08417">
    <property type="entry name" value="PBP2_Nitroaromatics_like"/>
    <property type="match status" value="1"/>
</dbReference>
<dbReference type="InterPro" id="IPR036388">
    <property type="entry name" value="WH-like_DNA-bd_sf"/>
</dbReference>
<sequence length="343" mass="37086">MTLLKPAQLLRIDLSLLVLFSAVLEQRHVARAAEKLNLTPSAVSHGLCRLRQLLHDPLFLKTPGGVAPTARALALAGPIAEILVRVEGVVASAGPFDPKTARRGFTIGAPDAIAAMFLAPLVAVVAREAPGVDIRLLQLMPQHHGKPTSQVWPGTLTELDAQRVDLAVLPIGPPPPRFEARLLFEEDFVVAMRKGHSLARKPGLEAYLAARHMLVSAIGDAHGVVDAKLAESGLSRRIALTVPNFMMALMQLAESDLIATLPRHLVARHAARFNLTTCPVPLPWTPDPVRVVAAKSAMADAGIAWLFETMSRCFETRPTPQPVAGRRQRRMRHPVGQIVGEQS</sequence>
<reference evidence="9" key="1">
    <citation type="submission" date="2017-06" db="EMBL/GenBank/DDBJ databases">
        <authorList>
            <person name="Varghese N."/>
            <person name="Submissions S."/>
        </authorList>
    </citation>
    <scope>NUCLEOTIDE SEQUENCE [LARGE SCALE GENOMIC DNA]</scope>
    <source>
        <strain evidence="9">DSM 137</strain>
    </source>
</reference>
<dbReference type="SUPFAM" id="SSF53850">
    <property type="entry name" value="Periplasmic binding protein-like II"/>
    <property type="match status" value="1"/>
</dbReference>
<keyword evidence="9" id="KW-1185">Reference proteome</keyword>
<keyword evidence="5" id="KW-0804">Transcription</keyword>
<keyword evidence="4 8" id="KW-0238">DNA-binding</keyword>
<feature type="domain" description="HTH lysR-type" evidence="7">
    <location>
        <begin position="12"/>
        <end position="69"/>
    </location>
</feature>
<evidence type="ECO:0000256" key="4">
    <source>
        <dbReference type="ARBA" id="ARBA00023125"/>
    </source>
</evidence>
<dbReference type="OrthoDB" id="528082at2"/>
<evidence type="ECO:0000256" key="3">
    <source>
        <dbReference type="ARBA" id="ARBA00023015"/>
    </source>
</evidence>
<dbReference type="AlphaFoldDB" id="A0A212SFI9"/>
<dbReference type="Pfam" id="PF03466">
    <property type="entry name" value="LysR_substrate"/>
    <property type="match status" value="1"/>
</dbReference>
<gene>
    <name evidence="8" type="ORF">SAMN06265338_13615</name>
</gene>
<dbReference type="PANTHER" id="PTHR30118:SF15">
    <property type="entry name" value="TRANSCRIPTIONAL REGULATORY PROTEIN"/>
    <property type="match status" value="1"/>
</dbReference>
<dbReference type="InterPro" id="IPR036390">
    <property type="entry name" value="WH_DNA-bd_sf"/>
</dbReference>
<evidence type="ECO:0000259" key="7">
    <source>
        <dbReference type="PROSITE" id="PS50931"/>
    </source>
</evidence>
<dbReference type="InterPro" id="IPR050389">
    <property type="entry name" value="LysR-type_TF"/>
</dbReference>
<organism evidence="8 9">
    <name type="scientific">Rhodoblastus acidophilus</name>
    <name type="common">Rhodopseudomonas acidophila</name>
    <dbReference type="NCBI Taxonomy" id="1074"/>
    <lineage>
        <taxon>Bacteria</taxon>
        <taxon>Pseudomonadati</taxon>
        <taxon>Pseudomonadota</taxon>
        <taxon>Alphaproteobacteria</taxon>
        <taxon>Hyphomicrobiales</taxon>
        <taxon>Rhodoblastaceae</taxon>
        <taxon>Rhodoblastus</taxon>
    </lineage>
</organism>
<dbReference type="RefSeq" id="WP_088522653.1">
    <property type="nucleotide sequence ID" value="NZ_FYDG01000036.1"/>
</dbReference>
<dbReference type="SUPFAM" id="SSF46785">
    <property type="entry name" value="Winged helix' DNA-binding domain"/>
    <property type="match status" value="1"/>
</dbReference>
<dbReference type="Gene3D" id="3.40.190.10">
    <property type="entry name" value="Periplasmic binding protein-like II"/>
    <property type="match status" value="2"/>
</dbReference>
<dbReference type="PANTHER" id="PTHR30118">
    <property type="entry name" value="HTH-TYPE TRANSCRIPTIONAL REGULATOR LEUO-RELATED"/>
    <property type="match status" value="1"/>
</dbReference>
<dbReference type="Proteomes" id="UP000198418">
    <property type="component" value="Unassembled WGS sequence"/>
</dbReference>
<proteinExistence type="inferred from homology"/>
<evidence type="ECO:0000313" key="8">
    <source>
        <dbReference type="EMBL" id="SNB84498.1"/>
    </source>
</evidence>
<evidence type="ECO:0000256" key="6">
    <source>
        <dbReference type="SAM" id="MobiDB-lite"/>
    </source>
</evidence>
<dbReference type="InterPro" id="IPR000847">
    <property type="entry name" value="LysR_HTH_N"/>
</dbReference>
<dbReference type="InterPro" id="IPR037402">
    <property type="entry name" value="YidZ_PBP2"/>
</dbReference>
<keyword evidence="3" id="KW-0805">Transcription regulation</keyword>
<evidence type="ECO:0000256" key="2">
    <source>
        <dbReference type="ARBA" id="ARBA00022458"/>
    </source>
</evidence>
<dbReference type="InterPro" id="IPR005119">
    <property type="entry name" value="LysR_subst-bd"/>
</dbReference>
<dbReference type="GO" id="GO:0003700">
    <property type="term" value="F:DNA-binding transcription factor activity"/>
    <property type="evidence" value="ECO:0007669"/>
    <property type="project" value="InterPro"/>
</dbReference>
<dbReference type="GO" id="GO:0003677">
    <property type="term" value="F:DNA binding"/>
    <property type="evidence" value="ECO:0007669"/>
    <property type="project" value="UniProtKB-KW"/>
</dbReference>
<dbReference type="Gene3D" id="1.10.10.10">
    <property type="entry name" value="Winged helix-like DNA-binding domain superfamily/Winged helix DNA-binding domain"/>
    <property type="match status" value="1"/>
</dbReference>
<comment type="similarity">
    <text evidence="1">Belongs to the LysR transcriptional regulatory family.</text>
</comment>
<accession>A0A212SFI9</accession>
<evidence type="ECO:0000313" key="9">
    <source>
        <dbReference type="Proteomes" id="UP000198418"/>
    </source>
</evidence>